<evidence type="ECO:0000313" key="3">
    <source>
        <dbReference type="Proteomes" id="UP001346149"/>
    </source>
</evidence>
<name>A0AAN7LFP9_TRANT</name>
<feature type="transmembrane region" description="Helical" evidence="1">
    <location>
        <begin position="48"/>
        <end position="67"/>
    </location>
</feature>
<dbReference type="AlphaFoldDB" id="A0AAN7LFP9"/>
<keyword evidence="1" id="KW-0812">Transmembrane</keyword>
<evidence type="ECO:0000256" key="1">
    <source>
        <dbReference type="SAM" id="Phobius"/>
    </source>
</evidence>
<organism evidence="2 3">
    <name type="scientific">Trapa natans</name>
    <name type="common">Water chestnut</name>
    <dbReference type="NCBI Taxonomy" id="22666"/>
    <lineage>
        <taxon>Eukaryota</taxon>
        <taxon>Viridiplantae</taxon>
        <taxon>Streptophyta</taxon>
        <taxon>Embryophyta</taxon>
        <taxon>Tracheophyta</taxon>
        <taxon>Spermatophyta</taxon>
        <taxon>Magnoliopsida</taxon>
        <taxon>eudicotyledons</taxon>
        <taxon>Gunneridae</taxon>
        <taxon>Pentapetalae</taxon>
        <taxon>rosids</taxon>
        <taxon>malvids</taxon>
        <taxon>Myrtales</taxon>
        <taxon>Lythraceae</taxon>
        <taxon>Trapa</taxon>
    </lineage>
</organism>
<dbReference type="EMBL" id="JAXQNO010000013">
    <property type="protein sequence ID" value="KAK4785772.1"/>
    <property type="molecule type" value="Genomic_DNA"/>
</dbReference>
<reference evidence="2 3" key="1">
    <citation type="journal article" date="2023" name="Hortic Res">
        <title>Pangenome of water caltrop reveals structural variations and asymmetric subgenome divergence after allopolyploidization.</title>
        <authorList>
            <person name="Zhang X."/>
            <person name="Chen Y."/>
            <person name="Wang L."/>
            <person name="Yuan Y."/>
            <person name="Fang M."/>
            <person name="Shi L."/>
            <person name="Lu R."/>
            <person name="Comes H.P."/>
            <person name="Ma Y."/>
            <person name="Chen Y."/>
            <person name="Huang G."/>
            <person name="Zhou Y."/>
            <person name="Zheng Z."/>
            <person name="Qiu Y."/>
        </authorList>
    </citation>
    <scope>NUCLEOTIDE SEQUENCE [LARGE SCALE GENOMIC DNA]</scope>
    <source>
        <strain evidence="2">F231</strain>
    </source>
</reference>
<dbReference type="InterPro" id="IPR049306">
    <property type="entry name" value="GLV1-2"/>
</dbReference>
<dbReference type="Proteomes" id="UP001346149">
    <property type="component" value="Unassembled WGS sequence"/>
</dbReference>
<proteinExistence type="predicted"/>
<comment type="caution">
    <text evidence="2">The sequence shown here is derived from an EMBL/GenBank/DDBJ whole genome shotgun (WGS) entry which is preliminary data.</text>
</comment>
<keyword evidence="1" id="KW-1133">Transmembrane helix</keyword>
<keyword evidence="3" id="KW-1185">Reference proteome</keyword>
<evidence type="ECO:0000313" key="2">
    <source>
        <dbReference type="EMBL" id="KAK4785772.1"/>
    </source>
</evidence>
<keyword evidence="1" id="KW-0472">Membrane</keyword>
<protein>
    <submittedName>
        <fullName evidence="2">Uncharacterized protein</fullName>
    </submittedName>
</protein>
<gene>
    <name evidence="2" type="ORF">SAY86_002461</name>
</gene>
<sequence>MGEAPPPPPPHKRQIARAVIGERPTVSKAVPRSLDLSHQKRAKGRSMGIARSGQLVLVALLCFSFFITAANGRNLLAVEARYEKNNGRARLTVPKAKAPTREADDFTWMDYSPARRKPPIHN</sequence>
<accession>A0AAN7LFP9</accession>
<dbReference type="Pfam" id="PF21529">
    <property type="entry name" value="GLV1-2"/>
    <property type="match status" value="1"/>
</dbReference>